<dbReference type="Pfam" id="PF13185">
    <property type="entry name" value="GAF_2"/>
    <property type="match status" value="2"/>
</dbReference>
<comment type="caution">
    <text evidence="2">The sequence shown here is derived from an EMBL/GenBank/DDBJ whole genome shotgun (WGS) entry which is preliminary data.</text>
</comment>
<dbReference type="RefSeq" id="WP_345412740.1">
    <property type="nucleotide sequence ID" value="NZ_BAABHO010000009.1"/>
</dbReference>
<evidence type="ECO:0000313" key="3">
    <source>
        <dbReference type="Proteomes" id="UP001500928"/>
    </source>
</evidence>
<dbReference type="Gene3D" id="3.30.450.40">
    <property type="match status" value="2"/>
</dbReference>
<sequence length="444" mass="46760">MPDDPHATAPSEGLAFPSVARLELDELLDQLIARATEVKLTQGRLRTLLDAVHHITVGLELDDLVSRIVENARGLVAARYAALGVVRDGRLIRFVHVGMDARTVARIGDLPDGKGVLGTLIDDPRPLRLADLSTHVAAVGFPSDHPPMRSFLGVPLVAGGTVYGNLYCTESEHEGGFTADDEQLLTALAGAAGIAVENALLLDASRRRERWQAASARLASALLSGDLPPEAELAHLLATAVDVARAHGAAISEVADADPGVAHVLEGAGSLHDWARRDVASVGSITQAALDEDGPLLITDASTDPRTTGVVERAPEVRSVLAVPLRASPGGAGNRSVLILTRGEGDEVFGPVEAEMLLGFAAHATTAIELADGRRDREAVRALEDREQLVLALSEQVLQRVQRVGLALTSAASGAPPALRDQLLAQVAELDDVTRAVRDTVFPR</sequence>
<dbReference type="EMBL" id="BAABHO010000009">
    <property type="protein sequence ID" value="GAA4783321.1"/>
    <property type="molecule type" value="Genomic_DNA"/>
</dbReference>
<gene>
    <name evidence="2" type="ORF">GCM10023200_15950</name>
</gene>
<dbReference type="SMART" id="SM00065">
    <property type="entry name" value="GAF"/>
    <property type="match status" value="2"/>
</dbReference>
<evidence type="ECO:0000259" key="1">
    <source>
        <dbReference type="SMART" id="SM00065"/>
    </source>
</evidence>
<accession>A0ABP9AMJ6</accession>
<reference evidence="3" key="1">
    <citation type="journal article" date="2019" name="Int. J. Syst. Evol. Microbiol.">
        <title>The Global Catalogue of Microorganisms (GCM) 10K type strain sequencing project: providing services to taxonomists for standard genome sequencing and annotation.</title>
        <authorList>
            <consortium name="The Broad Institute Genomics Platform"/>
            <consortium name="The Broad Institute Genome Sequencing Center for Infectious Disease"/>
            <person name="Wu L."/>
            <person name="Ma J."/>
        </authorList>
    </citation>
    <scope>NUCLEOTIDE SEQUENCE [LARGE SCALE GENOMIC DNA]</scope>
    <source>
        <strain evidence="3">JCM 17979</strain>
    </source>
</reference>
<dbReference type="InterPro" id="IPR003018">
    <property type="entry name" value="GAF"/>
</dbReference>
<evidence type="ECO:0000313" key="2">
    <source>
        <dbReference type="EMBL" id="GAA4783321.1"/>
    </source>
</evidence>
<keyword evidence="3" id="KW-1185">Reference proteome</keyword>
<feature type="domain" description="GAF" evidence="1">
    <location>
        <begin position="60"/>
        <end position="206"/>
    </location>
</feature>
<protein>
    <recommendedName>
        <fullName evidence="1">GAF domain-containing protein</fullName>
    </recommendedName>
</protein>
<dbReference type="Proteomes" id="UP001500928">
    <property type="component" value="Unassembled WGS sequence"/>
</dbReference>
<proteinExistence type="predicted"/>
<dbReference type="SUPFAM" id="SSF55781">
    <property type="entry name" value="GAF domain-like"/>
    <property type="match status" value="2"/>
</dbReference>
<feature type="domain" description="GAF" evidence="1">
    <location>
        <begin position="228"/>
        <end position="378"/>
    </location>
</feature>
<name>A0ABP9AMJ6_9PSEU</name>
<dbReference type="InterPro" id="IPR029016">
    <property type="entry name" value="GAF-like_dom_sf"/>
</dbReference>
<organism evidence="2 3">
    <name type="scientific">Actinomycetospora chlora</name>
    <dbReference type="NCBI Taxonomy" id="663608"/>
    <lineage>
        <taxon>Bacteria</taxon>
        <taxon>Bacillati</taxon>
        <taxon>Actinomycetota</taxon>
        <taxon>Actinomycetes</taxon>
        <taxon>Pseudonocardiales</taxon>
        <taxon>Pseudonocardiaceae</taxon>
        <taxon>Actinomycetospora</taxon>
    </lineage>
</organism>